<dbReference type="Pfam" id="PF18722">
    <property type="entry name" value="MazG_C"/>
    <property type="match status" value="1"/>
</dbReference>
<evidence type="ECO:0000259" key="2">
    <source>
        <dbReference type="Pfam" id="PF18722"/>
    </source>
</evidence>
<dbReference type="CDD" id="cd11541">
    <property type="entry name" value="NTP-PPase_u4"/>
    <property type="match status" value="1"/>
</dbReference>
<evidence type="ECO:0000259" key="1">
    <source>
        <dbReference type="Pfam" id="PF03819"/>
    </source>
</evidence>
<dbReference type="SUPFAM" id="SSF101386">
    <property type="entry name" value="all-alpha NTP pyrophosphatases"/>
    <property type="match status" value="1"/>
</dbReference>
<dbReference type="Proteomes" id="UP000004550">
    <property type="component" value="Chromosome"/>
</dbReference>
<keyword evidence="3" id="KW-0378">Hydrolase</keyword>
<name>A0A1L5BT21_SPHIB</name>
<feature type="domain" description="NTP pyrophosphohydrolase MazG-like" evidence="1">
    <location>
        <begin position="35"/>
        <end position="99"/>
    </location>
</feature>
<dbReference type="InterPro" id="IPR004518">
    <property type="entry name" value="MazG-like_dom"/>
</dbReference>
<dbReference type="GO" id="GO:0016787">
    <property type="term" value="F:hydrolase activity"/>
    <property type="evidence" value="ECO:0007669"/>
    <property type="project" value="UniProtKB-KW"/>
</dbReference>
<dbReference type="RefSeq" id="WP_007682946.1">
    <property type="nucleotide sequence ID" value="NZ_CP013070.1"/>
</dbReference>
<reference evidence="3 4" key="1">
    <citation type="journal article" date="2012" name="J. Bacteriol.">
        <title>Genome sequence of Sphingobium indicum B90A, a hexachlorocyclohexane-degrading bacterium.</title>
        <authorList>
            <person name="Anand S."/>
            <person name="Sangwan N."/>
            <person name="Lata P."/>
            <person name="Kaur J."/>
            <person name="Dua A."/>
            <person name="Singh A.K."/>
            <person name="Verma M."/>
            <person name="Kaur J."/>
            <person name="Khurana J.P."/>
            <person name="Khurana P."/>
            <person name="Mathur S."/>
            <person name="Lal R."/>
        </authorList>
    </citation>
    <scope>NUCLEOTIDE SEQUENCE [LARGE SCALE GENOMIC DNA]</scope>
    <source>
        <strain evidence="4">DSM 16412 / CCM 7286 / MTCC 6364 / B90A</strain>
    </source>
</reference>
<dbReference type="EMBL" id="CP013070">
    <property type="protein sequence ID" value="APL96026.1"/>
    <property type="molecule type" value="Genomic_DNA"/>
</dbReference>
<dbReference type="InterPro" id="IPR041407">
    <property type="entry name" value="MazG_C"/>
</dbReference>
<evidence type="ECO:0000313" key="3">
    <source>
        <dbReference type="EMBL" id="APL96026.1"/>
    </source>
</evidence>
<dbReference type="AlphaFoldDB" id="A0A1L5BT21"/>
<gene>
    <name evidence="3" type="ORF">SIDU_16755</name>
</gene>
<sequence length="295" mass="32530">MDLKAYQAQALLTDQVPGTSDDEAATALIVPMLGLAGETGQLLSEYKKHLRDGAAHRLFKDRVGEELGDLLWYIANVASKFGLDLDQIAEKNLDKVRARFAPTSAQAPQHDSEFPDLERLPRQMIVRLAEEPETGPRPKVRMTINGEGIGALLGDNAYDPDGYRFHDVFHLAYAAVLGWSPNLRAFLKRKRKSRPLLDEVEDGGRARIIEEGVSALAFDYARVHSFLDGVSEIDYGLLRTIQSMTSHLEVGGATAADWERAILEGFAVWRQVLANNGGEISVDLDARTISYLGAL</sequence>
<dbReference type="InterPro" id="IPR011379">
    <property type="entry name" value="MazG-related_GP37"/>
</dbReference>
<dbReference type="Gene3D" id="1.10.287.1080">
    <property type="entry name" value="MazG-like"/>
    <property type="match status" value="1"/>
</dbReference>
<dbReference type="Pfam" id="PF03819">
    <property type="entry name" value="MazG"/>
    <property type="match status" value="1"/>
</dbReference>
<proteinExistence type="predicted"/>
<evidence type="ECO:0000313" key="4">
    <source>
        <dbReference type="Proteomes" id="UP000004550"/>
    </source>
</evidence>
<organism evidence="3 4">
    <name type="scientific">Sphingobium indicum (strain DSM 16412 / CCM 7286 / MTCC 6364 / B90A)</name>
    <dbReference type="NCBI Taxonomy" id="861109"/>
    <lineage>
        <taxon>Bacteria</taxon>
        <taxon>Pseudomonadati</taxon>
        <taxon>Pseudomonadota</taxon>
        <taxon>Alphaproteobacteria</taxon>
        <taxon>Sphingomonadales</taxon>
        <taxon>Sphingomonadaceae</taxon>
        <taxon>Sphingobium</taxon>
    </lineage>
</organism>
<accession>A0A1L5BT21</accession>
<feature type="domain" description="MazG C-terminal" evidence="2">
    <location>
        <begin position="106"/>
        <end position="291"/>
    </location>
</feature>
<dbReference type="KEGG" id="sinb:SIDU_16755"/>
<protein>
    <submittedName>
        <fullName evidence="3">Nucleotide pyrophosphohydrolase</fullName>
    </submittedName>
</protein>